<keyword evidence="5" id="KW-0186">Copper</keyword>
<dbReference type="Proteomes" id="UP000664521">
    <property type="component" value="Unassembled WGS sequence"/>
</dbReference>
<dbReference type="InterPro" id="IPR045087">
    <property type="entry name" value="Cu-oxidase_fam"/>
</dbReference>
<feature type="domain" description="Plastocyanin-like" evidence="8">
    <location>
        <begin position="64"/>
        <end position="218"/>
    </location>
</feature>
<evidence type="ECO:0000256" key="5">
    <source>
        <dbReference type="ARBA" id="ARBA00023008"/>
    </source>
</evidence>
<dbReference type="Pfam" id="PF07731">
    <property type="entry name" value="Cu-oxidase_2"/>
    <property type="match status" value="1"/>
</dbReference>
<keyword evidence="7" id="KW-0439">Lignin degradation</keyword>
<dbReference type="AlphaFoldDB" id="A0A8H3J3J7"/>
<evidence type="ECO:0000256" key="7">
    <source>
        <dbReference type="ARBA" id="ARBA00023185"/>
    </source>
</evidence>
<evidence type="ECO:0000256" key="2">
    <source>
        <dbReference type="ARBA" id="ARBA00001935"/>
    </source>
</evidence>
<dbReference type="PANTHER" id="PTHR11709:SF87">
    <property type="entry name" value="LACCASE"/>
    <property type="match status" value="1"/>
</dbReference>
<comment type="caution">
    <text evidence="11">The sequence shown here is derived from an EMBL/GenBank/DDBJ whole genome shotgun (WGS) entry which is preliminary data.</text>
</comment>
<dbReference type="PANTHER" id="PTHR11709">
    <property type="entry name" value="MULTI-COPPER OXIDASE"/>
    <property type="match status" value="1"/>
</dbReference>
<dbReference type="Pfam" id="PF07732">
    <property type="entry name" value="Cu-oxidase_3"/>
    <property type="match status" value="1"/>
</dbReference>
<keyword evidence="6" id="KW-0325">Glycoprotein</keyword>
<dbReference type="OrthoDB" id="2121828at2759"/>
<dbReference type="InterPro" id="IPR008972">
    <property type="entry name" value="Cupredoxin"/>
</dbReference>
<evidence type="ECO:0000259" key="10">
    <source>
        <dbReference type="Pfam" id="PF07732"/>
    </source>
</evidence>
<dbReference type="InterPro" id="IPR011706">
    <property type="entry name" value="Cu-oxidase_C"/>
</dbReference>
<dbReference type="GO" id="GO:0052716">
    <property type="term" value="F:hydroquinone:oxygen oxidoreductase activity"/>
    <property type="evidence" value="ECO:0007669"/>
    <property type="project" value="UniProtKB-EC"/>
</dbReference>
<accession>A0A8H3J3J7</accession>
<dbReference type="SUPFAM" id="SSF49503">
    <property type="entry name" value="Cupredoxins"/>
    <property type="match status" value="3"/>
</dbReference>
<evidence type="ECO:0000313" key="11">
    <source>
        <dbReference type="EMBL" id="CAF9940087.1"/>
    </source>
</evidence>
<dbReference type="EMBL" id="CAJPDS010000145">
    <property type="protein sequence ID" value="CAF9940087.1"/>
    <property type="molecule type" value="Genomic_DNA"/>
</dbReference>
<evidence type="ECO:0000256" key="1">
    <source>
        <dbReference type="ARBA" id="ARBA00000349"/>
    </source>
</evidence>
<dbReference type="CDD" id="cd13880">
    <property type="entry name" value="CuRO_2_MaLCC_like"/>
    <property type="match status" value="1"/>
</dbReference>
<proteinExistence type="inferred from homology"/>
<sequence length="482" mass="52892">MDGVPGITECPLAPGQTKTYTFKLTQYGTTWYHSHYSSQYGMGILGGMIINGPTTDNYDIDLGTYMVNDWYTKSAYQLDLIASANLQNPNPALRAPPPGDNILVNGTNTNKFGGGKHSVVSLTQGKKYLLRLINPSVDNQIRVQLDGHRFTIVTADLVPIKPITTDWLLLGIGQRYNVIIEANQTVGNYWFRAVAENGCRSFNANTNGTAAIFRYSGAPSINPNSTNATPNPGDCSEPSPLVPYVPNTVNASIFNTQARNLDVDISNTTGVVTNNKSIVVWGINVTAIDVDWEKPILSYVQQNDTDYPVSENLISLPTANISTYWIIQQDSAAPPIPHPIHLHGHDFYVLGHGAGVFDNSSIADLTFVNPTRRDVAFLPASGWLVISFPTDNPGAWLMHCHIVSFPPLRSFLLNLSHLPPPRTPLTLPPYLQAWHISGGLGLQFLENKESFPAYPADYSETCAAWSSYYDNDPKYLKFGSGL</sequence>
<dbReference type="EC" id="1.10.3.2" evidence="4"/>
<name>A0A8H3J3J7_9LECA</name>
<dbReference type="CDD" id="cd13901">
    <property type="entry name" value="CuRO_3_MaLCC_like"/>
    <property type="match status" value="1"/>
</dbReference>
<dbReference type="FunFam" id="2.60.40.420:FF:000045">
    <property type="entry name" value="Laccase 2"/>
    <property type="match status" value="1"/>
</dbReference>
<comment type="cofactor">
    <cofactor evidence="2">
        <name>Cu cation</name>
        <dbReference type="ChEBI" id="CHEBI:23378"/>
    </cofactor>
</comment>
<dbReference type="GO" id="GO:0046274">
    <property type="term" value="P:lignin catabolic process"/>
    <property type="evidence" value="ECO:0007669"/>
    <property type="project" value="UniProtKB-KW"/>
</dbReference>
<evidence type="ECO:0000256" key="3">
    <source>
        <dbReference type="ARBA" id="ARBA00010609"/>
    </source>
</evidence>
<comment type="catalytic activity">
    <reaction evidence="1">
        <text>4 hydroquinone + O2 = 4 benzosemiquinone + 2 H2O</text>
        <dbReference type="Rhea" id="RHEA:11276"/>
        <dbReference type="ChEBI" id="CHEBI:15377"/>
        <dbReference type="ChEBI" id="CHEBI:15379"/>
        <dbReference type="ChEBI" id="CHEBI:17594"/>
        <dbReference type="ChEBI" id="CHEBI:17977"/>
        <dbReference type="EC" id="1.10.3.2"/>
    </reaction>
</comment>
<gene>
    <name evidence="11" type="ORF">HETSPECPRED_002160</name>
</gene>
<dbReference type="Pfam" id="PF00394">
    <property type="entry name" value="Cu-oxidase"/>
    <property type="match status" value="1"/>
</dbReference>
<evidence type="ECO:0000259" key="8">
    <source>
        <dbReference type="Pfam" id="PF00394"/>
    </source>
</evidence>
<dbReference type="InterPro" id="IPR011707">
    <property type="entry name" value="Cu-oxidase-like_N"/>
</dbReference>
<protein>
    <recommendedName>
        <fullName evidence="4">laccase</fullName>
        <ecNumber evidence="4">1.10.3.2</ecNumber>
    </recommendedName>
</protein>
<organism evidence="11 12">
    <name type="scientific">Heterodermia speciosa</name>
    <dbReference type="NCBI Taxonomy" id="116794"/>
    <lineage>
        <taxon>Eukaryota</taxon>
        <taxon>Fungi</taxon>
        <taxon>Dikarya</taxon>
        <taxon>Ascomycota</taxon>
        <taxon>Pezizomycotina</taxon>
        <taxon>Lecanoromycetes</taxon>
        <taxon>OSLEUM clade</taxon>
        <taxon>Lecanoromycetidae</taxon>
        <taxon>Caliciales</taxon>
        <taxon>Physciaceae</taxon>
        <taxon>Heterodermia</taxon>
    </lineage>
</organism>
<evidence type="ECO:0000259" key="9">
    <source>
        <dbReference type="Pfam" id="PF07731"/>
    </source>
</evidence>
<dbReference type="Gene3D" id="2.60.40.420">
    <property type="entry name" value="Cupredoxins - blue copper proteins"/>
    <property type="match status" value="3"/>
</dbReference>
<feature type="domain" description="Plastocyanin-like" evidence="9">
    <location>
        <begin position="293"/>
        <end position="402"/>
    </location>
</feature>
<comment type="similarity">
    <text evidence="3">Belongs to the multicopper oxidase family.</text>
</comment>
<feature type="domain" description="Plastocyanin-like" evidence="10">
    <location>
        <begin position="1"/>
        <end position="53"/>
    </location>
</feature>
<dbReference type="InterPro" id="IPR001117">
    <property type="entry name" value="Cu-oxidase_2nd"/>
</dbReference>
<keyword evidence="12" id="KW-1185">Reference proteome</keyword>
<evidence type="ECO:0000256" key="4">
    <source>
        <dbReference type="ARBA" id="ARBA00012297"/>
    </source>
</evidence>
<reference evidence="11" key="1">
    <citation type="submission" date="2021-03" db="EMBL/GenBank/DDBJ databases">
        <authorList>
            <person name="Tagirdzhanova G."/>
        </authorList>
    </citation>
    <scope>NUCLEOTIDE SEQUENCE</scope>
</reference>
<evidence type="ECO:0000256" key="6">
    <source>
        <dbReference type="ARBA" id="ARBA00023180"/>
    </source>
</evidence>
<evidence type="ECO:0000313" key="12">
    <source>
        <dbReference type="Proteomes" id="UP000664521"/>
    </source>
</evidence>
<dbReference type="GO" id="GO:0005507">
    <property type="term" value="F:copper ion binding"/>
    <property type="evidence" value="ECO:0007669"/>
    <property type="project" value="InterPro"/>
</dbReference>